<dbReference type="SUPFAM" id="SSF56317">
    <property type="entry name" value="Carbon-nitrogen hydrolase"/>
    <property type="match status" value="1"/>
</dbReference>
<dbReference type="InterPro" id="IPR036526">
    <property type="entry name" value="C-N_Hydrolase_sf"/>
</dbReference>
<feature type="region of interest" description="Disordered" evidence="1">
    <location>
        <begin position="645"/>
        <end position="667"/>
    </location>
</feature>
<dbReference type="PROSITE" id="PS51257">
    <property type="entry name" value="PROKAR_LIPOPROTEIN"/>
    <property type="match status" value="1"/>
</dbReference>
<feature type="transmembrane region" description="Helical" evidence="2">
    <location>
        <begin position="65"/>
        <end position="85"/>
    </location>
</feature>
<feature type="region of interest" description="Disordered" evidence="1">
    <location>
        <begin position="909"/>
        <end position="936"/>
    </location>
</feature>
<proteinExistence type="predicted"/>
<feature type="transmembrane region" description="Helical" evidence="2">
    <location>
        <begin position="127"/>
        <end position="147"/>
    </location>
</feature>
<dbReference type="AlphaFoldDB" id="A0A8H6IL25"/>
<feature type="transmembrane region" description="Helical" evidence="2">
    <location>
        <begin position="91"/>
        <end position="115"/>
    </location>
</feature>
<comment type="caution">
    <text evidence="3">The sequence shown here is derived from an EMBL/GenBank/DDBJ whole genome shotgun (WGS) entry which is preliminary data.</text>
</comment>
<feature type="transmembrane region" description="Helical" evidence="2">
    <location>
        <begin position="218"/>
        <end position="237"/>
    </location>
</feature>
<accession>A0A8H6IL25</accession>
<evidence type="ECO:0000313" key="3">
    <source>
        <dbReference type="EMBL" id="KAF6766597.1"/>
    </source>
</evidence>
<dbReference type="OrthoDB" id="2626014at2759"/>
<evidence type="ECO:0000256" key="2">
    <source>
        <dbReference type="SAM" id="Phobius"/>
    </source>
</evidence>
<keyword evidence="2" id="KW-1133">Transmembrane helix</keyword>
<reference evidence="3 4" key="1">
    <citation type="submission" date="2020-07" db="EMBL/GenBank/DDBJ databases">
        <title>Comparative genomics of pyrophilous fungi reveals a link between fire events and developmental genes.</title>
        <authorList>
            <consortium name="DOE Joint Genome Institute"/>
            <person name="Steindorff A.S."/>
            <person name="Carver A."/>
            <person name="Calhoun S."/>
            <person name="Stillman K."/>
            <person name="Liu H."/>
            <person name="Lipzen A."/>
            <person name="Pangilinan J."/>
            <person name="Labutti K."/>
            <person name="Bruns T.D."/>
            <person name="Grigoriev I.V."/>
        </authorList>
    </citation>
    <scope>NUCLEOTIDE SEQUENCE [LARGE SCALE GENOMIC DNA]</scope>
    <source>
        <strain evidence="3 4">CBS 144469</strain>
    </source>
</reference>
<evidence type="ECO:0000313" key="4">
    <source>
        <dbReference type="Proteomes" id="UP000521943"/>
    </source>
</evidence>
<feature type="compositionally biased region" description="Pro residues" evidence="1">
    <location>
        <begin position="916"/>
        <end position="932"/>
    </location>
</feature>
<protein>
    <recommendedName>
        <fullName evidence="5">CN hydrolase domain-containing protein</fullName>
    </recommendedName>
</protein>
<keyword evidence="2" id="KW-0472">Membrane</keyword>
<organism evidence="3 4">
    <name type="scientific">Ephemerocybe angulata</name>
    <dbReference type="NCBI Taxonomy" id="980116"/>
    <lineage>
        <taxon>Eukaryota</taxon>
        <taxon>Fungi</taxon>
        <taxon>Dikarya</taxon>
        <taxon>Basidiomycota</taxon>
        <taxon>Agaricomycotina</taxon>
        <taxon>Agaricomycetes</taxon>
        <taxon>Agaricomycetidae</taxon>
        <taxon>Agaricales</taxon>
        <taxon>Agaricineae</taxon>
        <taxon>Psathyrellaceae</taxon>
        <taxon>Ephemerocybe</taxon>
    </lineage>
</organism>
<gene>
    <name evidence="3" type="ORF">DFP72DRAFT_1089177</name>
</gene>
<keyword evidence="4" id="KW-1185">Reference proteome</keyword>
<keyword evidence="2" id="KW-0812">Transmembrane</keyword>
<feature type="transmembrane region" description="Helical" evidence="2">
    <location>
        <begin position="20"/>
        <end position="53"/>
    </location>
</feature>
<dbReference type="EMBL" id="JACGCI010000001">
    <property type="protein sequence ID" value="KAF6766597.1"/>
    <property type="molecule type" value="Genomic_DNA"/>
</dbReference>
<sequence length="1054" mass="116652">MSLLSRSARVLFSRGKGDLVFVGALGILTSCALAPTTTIVPTVLTLAILHAYSRIVFPSGQIDRLIFLAIALSVGGAIPNVSASLEALSTAATSLVALLSLSSVTSLIVLAASYVEWLASRRVSSPFARMLLLPAIWSTIWCMVSYINPFGHLWTWSRGNTLEAYRWLIPFLGTSSQDWIAAAWAVVLSEVYQVWYMGPMETQDEDTDEDTTQKAQTYTPLLATFLLLLIVPSYFVGNVLPLPVGRTDDITPFGVGCIIPPYQVYKHHQLTLNDYIDETVKYQNRAKFLLWPEGAVSFDSDSERDAAFATIRANISGSYVGVSFEQYVADPTDSTGRKSQKKTGIAIIGHNSPEPHLTYYKRHLVPFAESYRLSHSLEPPALVDIPVSVPSTHPTKRKPTEDRNVSVTASVCLDFAMPLPFSHLDSRPGLILAPARTWEQSVGISMWLQAKQRAEELNTVVLWCDGGDGGVSGVAGGGYESFEQVGTGSWVKNIGLEYPFTTSRTFHARFGDSTLLAYWSFLLPALIEGNLIEIKFLFKSILGGLAWLQRRQQALVCSRELPEAFAALYAARLGESHLRLLSTPFSEDLGLTRNWQSIHEDIDDFHIITDEDLLIPNKLPPTAIAFHALNSGDRAVDKEVPKLATSDDGRGIRERPTTHQSQSRRIHSSLAKLRRQLGHQNSEISRTAFLPHPAIYQSLRTPLSVRAPAYPAYPQTSPPIAIERTQSATPTTSRESIFSLNRFKTGVKRILRSSLRLPLFRKPIPPSPPTFASEPLSLPQITQPASELRIPRQSFGDLSLNGPLFQKFEFVDPNTLTASPAPQSTIDLAPGTTRSTNIPLSPSWIASKAIAELEGNSKTPQGIGLSFEIDPPIQKLPTLSLSVPAPSRMDYTGKRNDVIDTGGEYDYTGQNWFQDVPPPRPEPQPQAPPQAPYQPSTPVIEQNEAFLFALESAPNVLYSKYKQYGQLGVLGWCAEFGELIDHLKDLGFGGNMFVTTRQQALKTCEDILKLDMDVKMQIIVMYLSYQVARLRRFLDSERVWTDYPEPQFPLNYGG</sequence>
<dbReference type="Proteomes" id="UP000521943">
    <property type="component" value="Unassembled WGS sequence"/>
</dbReference>
<feature type="compositionally biased region" description="Basic and acidic residues" evidence="1">
    <location>
        <begin position="645"/>
        <end position="657"/>
    </location>
</feature>
<name>A0A8H6IL25_9AGAR</name>
<evidence type="ECO:0000256" key="1">
    <source>
        <dbReference type="SAM" id="MobiDB-lite"/>
    </source>
</evidence>
<evidence type="ECO:0008006" key="5">
    <source>
        <dbReference type="Google" id="ProtNLM"/>
    </source>
</evidence>